<dbReference type="EC" id="1.1.1.169" evidence="3 10"/>
<evidence type="ECO:0000256" key="2">
    <source>
        <dbReference type="ARBA" id="ARBA00007870"/>
    </source>
</evidence>
<name>A0ABP1CFP3_9GAMM</name>
<dbReference type="Pfam" id="PF02558">
    <property type="entry name" value="ApbA"/>
    <property type="match status" value="1"/>
</dbReference>
<dbReference type="Proteomes" id="UP001497533">
    <property type="component" value="Chromosome"/>
</dbReference>
<evidence type="ECO:0000256" key="10">
    <source>
        <dbReference type="RuleBase" id="RU362068"/>
    </source>
</evidence>
<dbReference type="NCBIfam" id="NF005087">
    <property type="entry name" value="PRK06522.1-1"/>
    <property type="match status" value="1"/>
</dbReference>
<sequence length="298" mass="34304">MKITVIGCGSIGKILLAHLTLCGHNTQGWIKSKLKSNFFVYVKKYNIDFFQKPIICNKINHLSNSKLIIVCLKAWNISNVILPLLQIIPKNTAILLLHNGMGVFDKINELDHPFLVGVTTHAAWQKNNKVFHVTNGVTDIGPINKAAKSFCYIANILNKAIPIVNWHDQISTICWRKLAVNCVINPLTVIYNCKNGDLKQYKKQINNIIFEIHQVMIKCGIIINKNKLIEYIYDTINKTTNNYSSMLQDIKNNKKTEIDYITGYIIKQAKKYNIKTPKNNYLYYFIKKIENVKLKYIK</sequence>
<dbReference type="InterPro" id="IPR008927">
    <property type="entry name" value="6-PGluconate_DH-like_C_sf"/>
</dbReference>
<dbReference type="Gene3D" id="1.10.1040.10">
    <property type="entry name" value="N-(1-d-carboxylethyl)-l-norvaline Dehydrogenase, domain 2"/>
    <property type="match status" value="1"/>
</dbReference>
<keyword evidence="6 10" id="KW-0521">NADP</keyword>
<dbReference type="InterPro" id="IPR050838">
    <property type="entry name" value="Ketopantoate_reductase"/>
</dbReference>
<gene>
    <name evidence="13" type="primary">panE</name>
    <name evidence="13" type="ORF">PRHACTZTBTEA_406</name>
</gene>
<evidence type="ECO:0000313" key="14">
    <source>
        <dbReference type="Proteomes" id="UP001497533"/>
    </source>
</evidence>
<keyword evidence="5 10" id="KW-0566">Pantothenate biosynthesis</keyword>
<dbReference type="NCBIfam" id="TIGR00745">
    <property type="entry name" value="apbA_panE"/>
    <property type="match status" value="1"/>
</dbReference>
<dbReference type="PANTHER" id="PTHR43765:SF2">
    <property type="entry name" value="2-DEHYDROPANTOATE 2-REDUCTASE"/>
    <property type="match status" value="1"/>
</dbReference>
<comment type="similarity">
    <text evidence="2 10">Belongs to the ketopantoate reductase family.</text>
</comment>
<evidence type="ECO:0000256" key="1">
    <source>
        <dbReference type="ARBA" id="ARBA00004994"/>
    </source>
</evidence>
<dbReference type="RefSeq" id="WP_341764795.1">
    <property type="nucleotide sequence ID" value="NZ_OZ034688.1"/>
</dbReference>
<dbReference type="SUPFAM" id="SSF51735">
    <property type="entry name" value="NAD(P)-binding Rossmann-fold domains"/>
    <property type="match status" value="1"/>
</dbReference>
<dbReference type="InterPro" id="IPR013328">
    <property type="entry name" value="6PGD_dom2"/>
</dbReference>
<reference evidence="13" key="1">
    <citation type="submission" date="2024-04" db="EMBL/GenBank/DDBJ databases">
        <authorList>
            <person name="Manzano-Marin A."/>
            <person name="Manzano-Marin A."/>
            <person name="Alejandro Manzano Marin A."/>
        </authorList>
    </citation>
    <scope>NUCLEOTIDE SEQUENCE [LARGE SCALE GENOMIC DNA]</scope>
    <source>
        <strain evidence="13">TABTEA</strain>
    </source>
</reference>
<proteinExistence type="inferred from homology"/>
<comment type="pathway">
    <text evidence="1 10">Cofactor biosynthesis; (R)-pantothenate biosynthesis; (R)-pantoate from 3-methyl-2-oxobutanoate: step 2/2.</text>
</comment>
<comment type="function">
    <text evidence="10">Catalyzes the NADPH-dependent reduction of ketopantoate into pantoic acid.</text>
</comment>
<accession>A0ABP1CFP3</accession>
<dbReference type="SUPFAM" id="SSF48179">
    <property type="entry name" value="6-phosphogluconate dehydrogenase C-terminal domain-like"/>
    <property type="match status" value="1"/>
</dbReference>
<dbReference type="InterPro" id="IPR013332">
    <property type="entry name" value="KPR_N"/>
</dbReference>
<evidence type="ECO:0000256" key="8">
    <source>
        <dbReference type="ARBA" id="ARBA00032024"/>
    </source>
</evidence>
<evidence type="ECO:0000256" key="5">
    <source>
        <dbReference type="ARBA" id="ARBA00022655"/>
    </source>
</evidence>
<dbReference type="InterPro" id="IPR036291">
    <property type="entry name" value="NAD(P)-bd_dom_sf"/>
</dbReference>
<keyword evidence="7 10" id="KW-0560">Oxidoreductase</keyword>
<evidence type="ECO:0000256" key="9">
    <source>
        <dbReference type="ARBA" id="ARBA00048793"/>
    </source>
</evidence>
<dbReference type="InterPro" id="IPR013752">
    <property type="entry name" value="KPA_reductase"/>
</dbReference>
<evidence type="ECO:0000256" key="7">
    <source>
        <dbReference type="ARBA" id="ARBA00023002"/>
    </source>
</evidence>
<evidence type="ECO:0000256" key="4">
    <source>
        <dbReference type="ARBA" id="ARBA00019465"/>
    </source>
</evidence>
<keyword evidence="14" id="KW-1185">Reference proteome</keyword>
<comment type="catalytic activity">
    <reaction evidence="9 10">
        <text>(R)-pantoate + NADP(+) = 2-dehydropantoate + NADPH + H(+)</text>
        <dbReference type="Rhea" id="RHEA:16233"/>
        <dbReference type="ChEBI" id="CHEBI:11561"/>
        <dbReference type="ChEBI" id="CHEBI:15378"/>
        <dbReference type="ChEBI" id="CHEBI:15980"/>
        <dbReference type="ChEBI" id="CHEBI:57783"/>
        <dbReference type="ChEBI" id="CHEBI:58349"/>
        <dbReference type="EC" id="1.1.1.169"/>
    </reaction>
</comment>
<evidence type="ECO:0000259" key="12">
    <source>
        <dbReference type="Pfam" id="PF08546"/>
    </source>
</evidence>
<protein>
    <recommendedName>
        <fullName evidence="4 10">2-dehydropantoate 2-reductase</fullName>
        <ecNumber evidence="3 10">1.1.1.169</ecNumber>
    </recommendedName>
    <alternativeName>
        <fullName evidence="8 10">Ketopantoate reductase</fullName>
    </alternativeName>
</protein>
<evidence type="ECO:0000259" key="11">
    <source>
        <dbReference type="Pfam" id="PF02558"/>
    </source>
</evidence>
<evidence type="ECO:0000256" key="3">
    <source>
        <dbReference type="ARBA" id="ARBA00013014"/>
    </source>
</evidence>
<evidence type="ECO:0000256" key="6">
    <source>
        <dbReference type="ARBA" id="ARBA00022857"/>
    </source>
</evidence>
<dbReference type="Pfam" id="PF08546">
    <property type="entry name" value="ApbA_C"/>
    <property type="match status" value="1"/>
</dbReference>
<organism evidence="13 14">
    <name type="scientific">Candidatus Providencia siddallii</name>
    <dbReference type="NCBI Taxonomy" id="1715285"/>
    <lineage>
        <taxon>Bacteria</taxon>
        <taxon>Pseudomonadati</taxon>
        <taxon>Pseudomonadota</taxon>
        <taxon>Gammaproteobacteria</taxon>
        <taxon>Enterobacterales</taxon>
        <taxon>Morganellaceae</taxon>
        <taxon>Providencia</taxon>
    </lineage>
</organism>
<dbReference type="GO" id="GO:0008677">
    <property type="term" value="F:2-dehydropantoate 2-reductase activity"/>
    <property type="evidence" value="ECO:0007669"/>
    <property type="project" value="UniProtKB-EC"/>
</dbReference>
<feature type="domain" description="Ketopantoate reductase N-terminal" evidence="11">
    <location>
        <begin position="3"/>
        <end position="144"/>
    </location>
</feature>
<dbReference type="EMBL" id="OZ034688">
    <property type="protein sequence ID" value="CAL1329325.1"/>
    <property type="molecule type" value="Genomic_DNA"/>
</dbReference>
<dbReference type="PANTHER" id="PTHR43765">
    <property type="entry name" value="2-DEHYDROPANTOATE 2-REDUCTASE-RELATED"/>
    <property type="match status" value="1"/>
</dbReference>
<evidence type="ECO:0000313" key="13">
    <source>
        <dbReference type="EMBL" id="CAL1329325.1"/>
    </source>
</evidence>
<dbReference type="Gene3D" id="3.40.50.720">
    <property type="entry name" value="NAD(P)-binding Rossmann-like Domain"/>
    <property type="match status" value="1"/>
</dbReference>
<dbReference type="InterPro" id="IPR003710">
    <property type="entry name" value="ApbA"/>
</dbReference>
<feature type="domain" description="Ketopantoate reductase C-terminal" evidence="12">
    <location>
        <begin position="170"/>
        <end position="290"/>
    </location>
</feature>